<dbReference type="EMBL" id="CP037426">
    <property type="protein sequence ID" value="QGT16327.1"/>
    <property type="molecule type" value="Genomic_DNA"/>
</dbReference>
<dbReference type="RefSeq" id="WP_155968969.1">
    <property type="nucleotide sequence ID" value="NZ_CP037426.1"/>
</dbReference>
<accession>A0A6I6CF86</accession>
<sequence length="272" mass="29628">MINNLDSIILGIKDGEKAIEDLRVVLKKRKEEVITTQTFNYALQCPQTTKEAIVHEILLHFIQNPGEQSLEQVIQYLDGAIQSRIYAKNNPIRNLDEEFRTHINFKDEEGNTLLHHAVIGNKTEEITTLLVTYSANPLIQNADNKIPLDLAQGETKEVLIKSMKKQANTKKESAMVGSLVPGVIIGGFLGVVLGAGVCVAVSLSGGMILGVMIASSLVASIAIGLAMYFLSQDYEQAKAIEKTISTVSSEISVDDTTAANKNNKEGPQLTYS</sequence>
<dbReference type="InterPro" id="IPR036770">
    <property type="entry name" value="Ankyrin_rpt-contain_sf"/>
</dbReference>
<reference evidence="3 4" key="1">
    <citation type="submission" date="2019-03" db="EMBL/GenBank/DDBJ databases">
        <title>Wolbachia endosymbiont of Haematobia irritans wIrr.</title>
        <authorList>
            <person name="Parry R.H."/>
            <person name="Asgari S."/>
        </authorList>
    </citation>
    <scope>NUCLEOTIDE SEQUENCE [LARGE SCALE GENOMIC DNA]</scope>
    <source>
        <strain evidence="4">wIrr</strain>
    </source>
</reference>
<evidence type="ECO:0000313" key="3">
    <source>
        <dbReference type="EMBL" id="QGT16327.1"/>
    </source>
</evidence>
<evidence type="ECO:0000256" key="1">
    <source>
        <dbReference type="PROSITE-ProRule" id="PRU00023"/>
    </source>
</evidence>
<dbReference type="PROSITE" id="PS50088">
    <property type="entry name" value="ANK_REPEAT"/>
    <property type="match status" value="1"/>
</dbReference>
<protein>
    <submittedName>
        <fullName evidence="3">Ankyrin repeat domain-containing protein</fullName>
    </submittedName>
</protein>
<feature type="repeat" description="ANK" evidence="1">
    <location>
        <begin position="109"/>
        <end position="142"/>
    </location>
</feature>
<keyword evidence="1" id="KW-0040">ANK repeat</keyword>
<dbReference type="SUPFAM" id="SSF48403">
    <property type="entry name" value="Ankyrin repeat"/>
    <property type="match status" value="1"/>
</dbReference>
<dbReference type="InterPro" id="IPR002110">
    <property type="entry name" value="Ankyrin_rpt"/>
</dbReference>
<dbReference type="AlphaFoldDB" id="A0A6I6CF86"/>
<organism evidence="3 4">
    <name type="scientific">Wolbachia pipientis</name>
    <dbReference type="NCBI Taxonomy" id="955"/>
    <lineage>
        <taxon>Bacteria</taxon>
        <taxon>Pseudomonadati</taxon>
        <taxon>Pseudomonadota</taxon>
        <taxon>Alphaproteobacteria</taxon>
        <taxon>Rickettsiales</taxon>
        <taxon>Anaplasmataceae</taxon>
        <taxon>Wolbachieae</taxon>
        <taxon>Wolbachia</taxon>
    </lineage>
</organism>
<feature type="transmembrane region" description="Helical" evidence="2">
    <location>
        <begin position="174"/>
        <end position="202"/>
    </location>
</feature>
<feature type="transmembrane region" description="Helical" evidence="2">
    <location>
        <begin position="208"/>
        <end position="230"/>
    </location>
</feature>
<proteinExistence type="predicted"/>
<evidence type="ECO:0000313" key="4">
    <source>
        <dbReference type="Proteomes" id="UP000422744"/>
    </source>
</evidence>
<keyword evidence="2" id="KW-0812">Transmembrane</keyword>
<dbReference type="Gene3D" id="1.25.40.20">
    <property type="entry name" value="Ankyrin repeat-containing domain"/>
    <property type="match status" value="1"/>
</dbReference>
<dbReference type="Proteomes" id="UP000422744">
    <property type="component" value="Chromosome"/>
</dbReference>
<keyword evidence="2" id="KW-1133">Transmembrane helix</keyword>
<name>A0A6I6CF86_WOLPI</name>
<evidence type="ECO:0000256" key="2">
    <source>
        <dbReference type="SAM" id="Phobius"/>
    </source>
</evidence>
<keyword evidence="2" id="KW-0472">Membrane</keyword>
<gene>
    <name evidence="3" type="ORF">E0495_03595</name>
</gene>